<sequence>MHFTDYDSSGTDLTAAASFFDQRYRRFNRTPGRRIYTEDTYATDTTSMRATLEFAHDIMLQEGLSD</sequence>
<dbReference type="InterPro" id="IPR027417">
    <property type="entry name" value="P-loop_NTPase"/>
</dbReference>
<evidence type="ECO:0000313" key="1">
    <source>
        <dbReference type="EMBL" id="RDH38942.1"/>
    </source>
</evidence>
<dbReference type="EMBL" id="KZ852033">
    <property type="protein sequence ID" value="RDH38942.1"/>
    <property type="molecule type" value="Genomic_DNA"/>
</dbReference>
<reference evidence="1 2" key="1">
    <citation type="submission" date="2018-07" db="EMBL/GenBank/DDBJ databases">
        <title>The genomes of Aspergillus section Nigri reveals drivers in fungal speciation.</title>
        <authorList>
            <consortium name="DOE Joint Genome Institute"/>
            <person name="Vesth T.C."/>
            <person name="Nybo J."/>
            <person name="Theobald S."/>
            <person name="Brandl J."/>
            <person name="Frisvad J.C."/>
            <person name="Nielsen K.F."/>
            <person name="Lyhne E.K."/>
            <person name="Kogle M.E."/>
            <person name="Kuo A."/>
            <person name="Riley R."/>
            <person name="Clum A."/>
            <person name="Nolan M."/>
            <person name="Lipzen A."/>
            <person name="Salamov A."/>
            <person name="Henrissat B."/>
            <person name="Wiebenga A."/>
            <person name="De vries R.P."/>
            <person name="Grigoriev I.V."/>
            <person name="Mortensen U.H."/>
            <person name="Andersen M.R."/>
            <person name="Baker S.E."/>
        </authorList>
    </citation>
    <scope>NUCLEOTIDE SEQUENCE [LARGE SCALE GENOMIC DNA]</scope>
    <source>
        <strain evidence="1 2">CBS 139.54b</strain>
    </source>
</reference>
<dbReference type="STRING" id="1341132.A0A3F3QJA9"/>
<accession>A0A3F3QJA9</accession>
<gene>
    <name evidence="1" type="ORF">BDQ94DRAFT_134958</name>
</gene>
<organism evidence="1 2">
    <name type="scientific">Aspergillus welwitschiae</name>
    <dbReference type="NCBI Taxonomy" id="1341132"/>
    <lineage>
        <taxon>Eukaryota</taxon>
        <taxon>Fungi</taxon>
        <taxon>Dikarya</taxon>
        <taxon>Ascomycota</taxon>
        <taxon>Pezizomycotina</taxon>
        <taxon>Eurotiomycetes</taxon>
        <taxon>Eurotiomycetidae</taxon>
        <taxon>Eurotiales</taxon>
        <taxon>Aspergillaceae</taxon>
        <taxon>Aspergillus</taxon>
        <taxon>Aspergillus subgen. Circumdati</taxon>
    </lineage>
</organism>
<protein>
    <submittedName>
        <fullName evidence="1">Uncharacterized protein</fullName>
    </submittedName>
</protein>
<evidence type="ECO:0000313" key="2">
    <source>
        <dbReference type="Proteomes" id="UP000253729"/>
    </source>
</evidence>
<dbReference type="RefSeq" id="XP_026631964.1">
    <property type="nucleotide sequence ID" value="XM_026764570.1"/>
</dbReference>
<dbReference type="Gene3D" id="3.40.50.300">
    <property type="entry name" value="P-loop containing nucleotide triphosphate hydrolases"/>
    <property type="match status" value="1"/>
</dbReference>
<proteinExistence type="predicted"/>
<dbReference type="AlphaFoldDB" id="A0A3F3QJA9"/>
<dbReference type="GeneID" id="38132926"/>
<name>A0A3F3QJA9_9EURO</name>
<keyword evidence="2" id="KW-1185">Reference proteome</keyword>
<dbReference type="Proteomes" id="UP000253729">
    <property type="component" value="Unassembled WGS sequence"/>
</dbReference>